<feature type="binding site" evidence="7">
    <location>
        <position position="44"/>
    </location>
    <ligand>
        <name>Zn(2+)</name>
        <dbReference type="ChEBI" id="CHEBI:29105"/>
    </ligand>
</feature>
<comment type="function">
    <text evidence="8">Reversible hydration of carbon dioxide.</text>
</comment>
<dbReference type="GO" id="GO:0004089">
    <property type="term" value="F:carbonate dehydratase activity"/>
    <property type="evidence" value="ECO:0007669"/>
    <property type="project" value="UniProtKB-UniRule"/>
</dbReference>
<proteinExistence type="inferred from homology"/>
<organism evidence="10 13">
    <name type="scientific">Aliirhizobium cellulosilyticum</name>
    <dbReference type="NCBI Taxonomy" id="393664"/>
    <lineage>
        <taxon>Bacteria</taxon>
        <taxon>Pseudomonadati</taxon>
        <taxon>Pseudomonadota</taxon>
        <taxon>Alphaproteobacteria</taxon>
        <taxon>Hyphomicrobiales</taxon>
        <taxon>Rhizobiaceae</taxon>
        <taxon>Aliirhizobium</taxon>
    </lineage>
</organism>
<keyword evidence="4 7" id="KW-0862">Zinc</keyword>
<dbReference type="InterPro" id="IPR015892">
    <property type="entry name" value="Carbonic_anhydrase_CS"/>
</dbReference>
<evidence type="ECO:0000313" key="10">
    <source>
        <dbReference type="EMBL" id="MBB4414588.1"/>
    </source>
</evidence>
<dbReference type="InterPro" id="IPR036874">
    <property type="entry name" value="Carbonic_anhydrase_sf"/>
</dbReference>
<keyword evidence="5 8" id="KW-0456">Lyase</keyword>
<dbReference type="EMBL" id="JACIGW010000010">
    <property type="protein sequence ID" value="MBB4351395.1"/>
    <property type="molecule type" value="Genomic_DNA"/>
</dbReference>
<evidence type="ECO:0000313" key="13">
    <source>
        <dbReference type="Proteomes" id="UP000524535"/>
    </source>
</evidence>
<feature type="binding site" evidence="7">
    <location>
        <position position="105"/>
    </location>
    <ligand>
        <name>Zn(2+)</name>
        <dbReference type="ChEBI" id="CHEBI:29105"/>
    </ligand>
</feature>
<accession>A0A7W6TJK8</accession>
<dbReference type="PANTHER" id="PTHR11002">
    <property type="entry name" value="CARBONIC ANHYDRASE"/>
    <property type="match status" value="1"/>
</dbReference>
<name>A0A7W6TJK8_9HYPH</name>
<evidence type="ECO:0000313" key="14">
    <source>
        <dbReference type="Proteomes" id="UP000576087"/>
    </source>
</evidence>
<evidence type="ECO:0000313" key="11">
    <source>
        <dbReference type="EMBL" id="MBB4449127.1"/>
    </source>
</evidence>
<dbReference type="Pfam" id="PF00484">
    <property type="entry name" value="Pro_CA"/>
    <property type="match status" value="1"/>
</dbReference>
<comment type="caution">
    <text evidence="10">The sequence shown here is derived from an EMBL/GenBank/DDBJ whole genome shotgun (WGS) entry which is preliminary data.</text>
</comment>
<evidence type="ECO:0000256" key="2">
    <source>
        <dbReference type="ARBA" id="ARBA00012925"/>
    </source>
</evidence>
<evidence type="ECO:0000256" key="1">
    <source>
        <dbReference type="ARBA" id="ARBA00006217"/>
    </source>
</evidence>
<evidence type="ECO:0000256" key="7">
    <source>
        <dbReference type="PIRSR" id="PIRSR601765-1"/>
    </source>
</evidence>
<evidence type="ECO:0000313" key="12">
    <source>
        <dbReference type="Proteomes" id="UP000520770"/>
    </source>
</evidence>
<evidence type="ECO:0000256" key="5">
    <source>
        <dbReference type="ARBA" id="ARBA00023239"/>
    </source>
</evidence>
<dbReference type="EMBL" id="JACIGY010000011">
    <property type="protein sequence ID" value="MBB4414588.1"/>
    <property type="molecule type" value="Genomic_DNA"/>
</dbReference>
<feature type="binding site" evidence="7">
    <location>
        <position position="108"/>
    </location>
    <ligand>
        <name>Zn(2+)</name>
        <dbReference type="ChEBI" id="CHEBI:29105"/>
    </ligand>
</feature>
<dbReference type="AlphaFoldDB" id="A0A7W6TJK8"/>
<comment type="similarity">
    <text evidence="1 8">Belongs to the beta-class carbonic anhydrase family.</text>
</comment>
<keyword evidence="13" id="KW-1185">Reference proteome</keyword>
<dbReference type="InterPro" id="IPR001765">
    <property type="entry name" value="Carbonic_anhydrase"/>
</dbReference>
<dbReference type="PANTHER" id="PTHR11002:SF76">
    <property type="entry name" value="CARBONIC ANHYDRASE"/>
    <property type="match status" value="1"/>
</dbReference>
<dbReference type="CDD" id="cd00884">
    <property type="entry name" value="beta_CA_cladeB"/>
    <property type="match status" value="1"/>
</dbReference>
<evidence type="ECO:0000256" key="4">
    <source>
        <dbReference type="ARBA" id="ARBA00022833"/>
    </source>
</evidence>
<reference evidence="12 13" key="1">
    <citation type="submission" date="2020-08" db="EMBL/GenBank/DDBJ databases">
        <title>Genomic Encyclopedia of Type Strains, Phase IV (KMG-V): Genome sequencing to study the core and pangenomes of soil and plant-associated prokaryotes.</title>
        <authorList>
            <person name="Whitman W."/>
        </authorList>
    </citation>
    <scope>NUCLEOTIDE SEQUENCE [LARGE SCALE GENOMIC DNA]</scope>
    <source>
        <strain evidence="10 13">SEMIA 444</strain>
        <strain evidence="9 12">SEMIA 448</strain>
        <strain evidence="11 14">SEMIA 452</strain>
    </source>
</reference>
<feature type="binding site" evidence="7">
    <location>
        <position position="46"/>
    </location>
    <ligand>
        <name>Zn(2+)</name>
        <dbReference type="ChEBI" id="CHEBI:29105"/>
    </ligand>
</feature>
<dbReference type="RefSeq" id="WP_183829583.1">
    <property type="nucleotide sequence ID" value="NZ_JACIGW010000010.1"/>
</dbReference>
<dbReference type="EMBL" id="JACIHM010000011">
    <property type="protein sequence ID" value="MBB4449127.1"/>
    <property type="molecule type" value="Genomic_DNA"/>
</dbReference>
<dbReference type="SUPFAM" id="SSF53056">
    <property type="entry name" value="beta-carbonic anhydrase, cab"/>
    <property type="match status" value="1"/>
</dbReference>
<comment type="catalytic activity">
    <reaction evidence="6 8">
        <text>hydrogencarbonate + H(+) = CO2 + H2O</text>
        <dbReference type="Rhea" id="RHEA:10748"/>
        <dbReference type="ChEBI" id="CHEBI:15377"/>
        <dbReference type="ChEBI" id="CHEBI:15378"/>
        <dbReference type="ChEBI" id="CHEBI:16526"/>
        <dbReference type="ChEBI" id="CHEBI:17544"/>
        <dbReference type="EC" id="4.2.1.1"/>
    </reaction>
</comment>
<sequence length="227" mass="25086">MTYFPAKLLAGYRNFMSGRYIDERERYRVLAENGQKPHTLLIACCDSRAAPETIFDCGPGELFVVRNIANMVPPYEPDSQFHGTSAALEYAIQVLKIRDIVVMGHGRCGGIQAALDPTLEPLSPGDFIGKWIGLVRPAASQIQSNDLMTASERQTALERVSIRNSIANLASFPFIKTLTEKGELSVHGAWFDISSGELWVMNEKGDFMRPDLEAELAPLQEDEAPAP</sequence>
<evidence type="ECO:0000256" key="8">
    <source>
        <dbReference type="RuleBase" id="RU003956"/>
    </source>
</evidence>
<evidence type="ECO:0000256" key="3">
    <source>
        <dbReference type="ARBA" id="ARBA00022723"/>
    </source>
</evidence>
<evidence type="ECO:0000256" key="6">
    <source>
        <dbReference type="ARBA" id="ARBA00048348"/>
    </source>
</evidence>
<dbReference type="GO" id="GO:0015976">
    <property type="term" value="P:carbon utilization"/>
    <property type="evidence" value="ECO:0007669"/>
    <property type="project" value="InterPro"/>
</dbReference>
<dbReference type="SMART" id="SM00947">
    <property type="entry name" value="Pro_CA"/>
    <property type="match status" value="1"/>
</dbReference>
<dbReference type="PROSITE" id="PS00705">
    <property type="entry name" value="PROK_CO2_ANHYDRASE_2"/>
    <property type="match status" value="1"/>
</dbReference>
<dbReference type="Proteomes" id="UP000576087">
    <property type="component" value="Unassembled WGS sequence"/>
</dbReference>
<dbReference type="Gene3D" id="3.40.1050.10">
    <property type="entry name" value="Carbonic anhydrase"/>
    <property type="match status" value="1"/>
</dbReference>
<dbReference type="Proteomes" id="UP000520770">
    <property type="component" value="Unassembled WGS sequence"/>
</dbReference>
<dbReference type="Proteomes" id="UP000524535">
    <property type="component" value="Unassembled WGS sequence"/>
</dbReference>
<evidence type="ECO:0000313" key="9">
    <source>
        <dbReference type="EMBL" id="MBB4351395.1"/>
    </source>
</evidence>
<gene>
    <name evidence="10" type="ORF">GGE31_005132</name>
    <name evidence="9" type="ORF">GGE33_005175</name>
    <name evidence="11" type="ORF">GGE35_004979</name>
</gene>
<dbReference type="InterPro" id="IPR045066">
    <property type="entry name" value="Beta_CA_cladeB"/>
</dbReference>
<comment type="cofactor">
    <cofactor evidence="7">
        <name>Zn(2+)</name>
        <dbReference type="ChEBI" id="CHEBI:29105"/>
    </cofactor>
    <text evidence="7">Binds 1 zinc ion per subunit.</text>
</comment>
<keyword evidence="3 7" id="KW-0479">Metal-binding</keyword>
<protein>
    <recommendedName>
        <fullName evidence="2 8">Carbonic anhydrase</fullName>
        <ecNumber evidence="2 8">4.2.1.1</ecNumber>
    </recommendedName>
    <alternativeName>
        <fullName evidence="8">Carbonate dehydratase</fullName>
    </alternativeName>
</protein>
<dbReference type="GO" id="GO:0008270">
    <property type="term" value="F:zinc ion binding"/>
    <property type="evidence" value="ECO:0007669"/>
    <property type="project" value="UniProtKB-UniRule"/>
</dbReference>
<dbReference type="EC" id="4.2.1.1" evidence="2 8"/>